<feature type="non-terminal residue" evidence="1">
    <location>
        <position position="1"/>
    </location>
</feature>
<keyword evidence="2" id="KW-1185">Reference proteome</keyword>
<evidence type="ECO:0000313" key="2">
    <source>
        <dbReference type="Proteomes" id="UP000199320"/>
    </source>
</evidence>
<proteinExistence type="predicted"/>
<dbReference type="EMBL" id="FOIC01000036">
    <property type="protein sequence ID" value="SEU06750.1"/>
    <property type="molecule type" value="Genomic_DNA"/>
</dbReference>
<accession>A0A1I0J9X9</accession>
<evidence type="ECO:0000313" key="1">
    <source>
        <dbReference type="EMBL" id="SEU06750.1"/>
    </source>
</evidence>
<dbReference type="Proteomes" id="UP000199320">
    <property type="component" value="Unassembled WGS sequence"/>
</dbReference>
<sequence>SAASFFVQIQLSQVGYEEKIEFARNTYRPILVIPESEL</sequence>
<organism evidence="1 2">
    <name type="scientific">Natrinema hispanicum</name>
    <dbReference type="NCBI Taxonomy" id="392421"/>
    <lineage>
        <taxon>Archaea</taxon>
        <taxon>Methanobacteriati</taxon>
        <taxon>Methanobacteriota</taxon>
        <taxon>Stenosarchaea group</taxon>
        <taxon>Halobacteria</taxon>
        <taxon>Halobacteriales</taxon>
        <taxon>Natrialbaceae</taxon>
        <taxon>Natrinema</taxon>
    </lineage>
</organism>
<name>A0A1I0J9X9_9EURY</name>
<gene>
    <name evidence="1" type="ORF">SAMN04488694_1361</name>
</gene>
<protein>
    <submittedName>
        <fullName evidence="1">Uncharacterized protein</fullName>
    </submittedName>
</protein>
<dbReference type="AlphaFoldDB" id="A0A1I0J9X9"/>
<reference evidence="2" key="1">
    <citation type="submission" date="2016-10" db="EMBL/GenBank/DDBJ databases">
        <authorList>
            <person name="Varghese N."/>
            <person name="Submissions S."/>
        </authorList>
    </citation>
    <scope>NUCLEOTIDE SEQUENCE [LARGE SCALE GENOMIC DNA]</scope>
    <source>
        <strain evidence="2">CDM_6</strain>
    </source>
</reference>